<reference evidence="2" key="1">
    <citation type="submission" date="2022-06" db="EMBL/GenBank/DDBJ databases">
        <title>Alkalimarinus sp. nov., isolated from gut of a Alitta virens.</title>
        <authorList>
            <person name="Yang A.I."/>
            <person name="Shin N.-R."/>
        </authorList>
    </citation>
    <scope>NUCLEOTIDE SEQUENCE</scope>
    <source>
        <strain evidence="2">A2M4</strain>
    </source>
</reference>
<evidence type="ECO:0000313" key="2">
    <source>
        <dbReference type="EMBL" id="UZE96336.1"/>
    </source>
</evidence>
<feature type="signal peptide" evidence="1">
    <location>
        <begin position="1"/>
        <end position="22"/>
    </location>
</feature>
<organism evidence="2 3">
    <name type="scientific">Alkalimarinus alittae</name>
    <dbReference type="NCBI Taxonomy" id="2961619"/>
    <lineage>
        <taxon>Bacteria</taxon>
        <taxon>Pseudomonadati</taxon>
        <taxon>Pseudomonadota</taxon>
        <taxon>Gammaproteobacteria</taxon>
        <taxon>Alteromonadales</taxon>
        <taxon>Alteromonadaceae</taxon>
        <taxon>Alkalimarinus</taxon>
    </lineage>
</organism>
<evidence type="ECO:0000313" key="3">
    <source>
        <dbReference type="Proteomes" id="UP001163739"/>
    </source>
</evidence>
<dbReference type="InterPro" id="IPR021647">
    <property type="entry name" value="CusF_Ec"/>
</dbReference>
<keyword evidence="3" id="KW-1185">Reference proteome</keyword>
<accession>A0ABY6N2L4</accession>
<dbReference type="RefSeq" id="WP_265047821.1">
    <property type="nucleotide sequence ID" value="NZ_CP100390.1"/>
</dbReference>
<dbReference type="EMBL" id="CP100390">
    <property type="protein sequence ID" value="UZE96336.1"/>
    <property type="molecule type" value="Genomic_DNA"/>
</dbReference>
<dbReference type="PROSITE" id="PS51257">
    <property type="entry name" value="PROKAR_LIPOPROTEIN"/>
    <property type="match status" value="1"/>
</dbReference>
<dbReference type="Pfam" id="PF11604">
    <property type="entry name" value="CusF_Ec"/>
    <property type="match status" value="1"/>
</dbReference>
<dbReference type="Gene3D" id="2.40.50.320">
    <property type="entry name" value="Copper binding periplasmic protein CusF"/>
    <property type="match status" value="1"/>
</dbReference>
<keyword evidence="1" id="KW-0732">Signal</keyword>
<name>A0ABY6N2L4_9ALTE</name>
<sequence>MKVKMNIRVVVALLMMTLVGCAVNSQPTNSGHGASIASMGQPVREVSAYGFITQVSVATHVVNIKHAPIPEMNWAPMVMNFNVAESVDLSPFKRGDKVQFVLEVDQALNYRIKALSALAN</sequence>
<evidence type="ECO:0000256" key="1">
    <source>
        <dbReference type="SAM" id="SignalP"/>
    </source>
</evidence>
<dbReference type="Proteomes" id="UP001163739">
    <property type="component" value="Chromosome"/>
</dbReference>
<protein>
    <submittedName>
        <fullName evidence="2">Copper-binding protein</fullName>
    </submittedName>
</protein>
<gene>
    <name evidence="2" type="ORF">NKI27_00910</name>
</gene>
<proteinExistence type="predicted"/>
<dbReference type="InterPro" id="IPR042230">
    <property type="entry name" value="CusF_sf"/>
</dbReference>
<feature type="chain" id="PRO_5046880196" evidence="1">
    <location>
        <begin position="23"/>
        <end position="120"/>
    </location>
</feature>